<feature type="domain" description="Helicase ATP-binding" evidence="8">
    <location>
        <begin position="140"/>
        <end position="360"/>
    </location>
</feature>
<name>A0A1E7FEH3_9STRA</name>
<evidence type="ECO:0000256" key="3">
    <source>
        <dbReference type="ARBA" id="ARBA00022806"/>
    </source>
</evidence>
<dbReference type="CDD" id="cd18787">
    <property type="entry name" value="SF2_C_DEAD"/>
    <property type="match status" value="1"/>
</dbReference>
<dbReference type="CDD" id="cd00268">
    <property type="entry name" value="DEADc"/>
    <property type="match status" value="1"/>
</dbReference>
<dbReference type="InterPro" id="IPR014001">
    <property type="entry name" value="Helicase_ATP-bd"/>
</dbReference>
<dbReference type="InterPro" id="IPR044742">
    <property type="entry name" value="DEAD/DEAH_RhlB"/>
</dbReference>
<dbReference type="GO" id="GO:0003724">
    <property type="term" value="F:RNA helicase activity"/>
    <property type="evidence" value="ECO:0007669"/>
    <property type="project" value="UniProtKB-EC"/>
</dbReference>
<gene>
    <name evidence="10" type="ORF">FRACYDRAFT_239164</name>
</gene>
<evidence type="ECO:0000313" key="10">
    <source>
        <dbReference type="EMBL" id="OEU16569.1"/>
    </source>
</evidence>
<keyword evidence="3 6" id="KW-0347">Helicase</keyword>
<dbReference type="GO" id="GO:0005524">
    <property type="term" value="F:ATP binding"/>
    <property type="evidence" value="ECO:0007669"/>
    <property type="project" value="UniProtKB-UniRule"/>
</dbReference>
<reference evidence="10 11" key="1">
    <citation type="submission" date="2016-09" db="EMBL/GenBank/DDBJ databases">
        <title>Extensive genetic diversity and differential bi-allelic expression allows diatom success in the polar Southern Ocean.</title>
        <authorList>
            <consortium name="DOE Joint Genome Institute"/>
            <person name="Mock T."/>
            <person name="Otillar R.P."/>
            <person name="Strauss J."/>
            <person name="Dupont C."/>
            <person name="Frickenhaus S."/>
            <person name="Maumus F."/>
            <person name="Mcmullan M."/>
            <person name="Sanges R."/>
            <person name="Schmutz J."/>
            <person name="Toseland A."/>
            <person name="Valas R."/>
            <person name="Veluchamy A."/>
            <person name="Ward B.J."/>
            <person name="Allen A."/>
            <person name="Barry K."/>
            <person name="Falciatore A."/>
            <person name="Ferrante M."/>
            <person name="Fortunato A.E."/>
            <person name="Gloeckner G."/>
            <person name="Gruber A."/>
            <person name="Hipkin R."/>
            <person name="Janech M."/>
            <person name="Kroth P."/>
            <person name="Leese F."/>
            <person name="Lindquist E."/>
            <person name="Lyon B.R."/>
            <person name="Martin J."/>
            <person name="Mayer C."/>
            <person name="Parker M."/>
            <person name="Quesneville H."/>
            <person name="Raymond J."/>
            <person name="Uhlig C."/>
            <person name="Valentin K.U."/>
            <person name="Worden A.Z."/>
            <person name="Armbrust E.V."/>
            <person name="Bowler C."/>
            <person name="Green B."/>
            <person name="Moulton V."/>
            <person name="Van Oosterhout C."/>
            <person name="Grigoriev I."/>
        </authorList>
    </citation>
    <scope>NUCLEOTIDE SEQUENCE [LARGE SCALE GENOMIC DNA]</scope>
    <source>
        <strain evidence="10 11">CCMP1102</strain>
    </source>
</reference>
<dbReference type="SMART" id="SM00490">
    <property type="entry name" value="HELICc"/>
    <property type="match status" value="1"/>
</dbReference>
<comment type="function">
    <text evidence="6">RNA helicase.</text>
</comment>
<dbReference type="PROSITE" id="PS51192">
    <property type="entry name" value="HELICASE_ATP_BIND_1"/>
    <property type="match status" value="1"/>
</dbReference>
<evidence type="ECO:0000256" key="5">
    <source>
        <dbReference type="ARBA" id="ARBA00022884"/>
    </source>
</evidence>
<dbReference type="InterPro" id="IPR027417">
    <property type="entry name" value="P-loop_NTPase"/>
</dbReference>
<feature type="region of interest" description="Disordered" evidence="7">
    <location>
        <begin position="34"/>
        <end position="92"/>
    </location>
</feature>
<dbReference type="Pfam" id="PF00271">
    <property type="entry name" value="Helicase_C"/>
    <property type="match status" value="1"/>
</dbReference>
<protein>
    <recommendedName>
        <fullName evidence="6">ATP-dependent RNA helicase</fullName>
        <ecNumber evidence="6">3.6.4.13</ecNumber>
    </recommendedName>
</protein>
<evidence type="ECO:0000313" key="11">
    <source>
        <dbReference type="Proteomes" id="UP000095751"/>
    </source>
</evidence>
<feature type="region of interest" description="Disordered" evidence="7">
    <location>
        <begin position="610"/>
        <end position="631"/>
    </location>
</feature>
<dbReference type="Gene3D" id="3.40.50.300">
    <property type="entry name" value="P-loop containing nucleotide triphosphate hydrolases"/>
    <property type="match status" value="2"/>
</dbReference>
<keyword evidence="11" id="KW-1185">Reference proteome</keyword>
<dbReference type="OrthoDB" id="193716at2759"/>
<organism evidence="10 11">
    <name type="scientific">Fragilariopsis cylindrus CCMP1102</name>
    <dbReference type="NCBI Taxonomy" id="635003"/>
    <lineage>
        <taxon>Eukaryota</taxon>
        <taxon>Sar</taxon>
        <taxon>Stramenopiles</taxon>
        <taxon>Ochrophyta</taxon>
        <taxon>Bacillariophyta</taxon>
        <taxon>Bacillariophyceae</taxon>
        <taxon>Bacillariophycidae</taxon>
        <taxon>Bacillariales</taxon>
        <taxon>Bacillariaceae</taxon>
        <taxon>Fragilariopsis</taxon>
    </lineage>
</organism>
<dbReference type="Pfam" id="PF00270">
    <property type="entry name" value="DEAD"/>
    <property type="match status" value="1"/>
</dbReference>
<evidence type="ECO:0000256" key="1">
    <source>
        <dbReference type="ARBA" id="ARBA00022741"/>
    </source>
</evidence>
<dbReference type="GO" id="GO:0003723">
    <property type="term" value="F:RNA binding"/>
    <property type="evidence" value="ECO:0007669"/>
    <property type="project" value="UniProtKB-UniRule"/>
</dbReference>
<evidence type="ECO:0000259" key="8">
    <source>
        <dbReference type="PROSITE" id="PS51192"/>
    </source>
</evidence>
<dbReference type="PANTHER" id="PTHR24031">
    <property type="entry name" value="RNA HELICASE"/>
    <property type="match status" value="1"/>
</dbReference>
<dbReference type="Proteomes" id="UP000095751">
    <property type="component" value="Unassembled WGS sequence"/>
</dbReference>
<dbReference type="PROSITE" id="PS51194">
    <property type="entry name" value="HELICASE_CTER"/>
    <property type="match status" value="1"/>
</dbReference>
<dbReference type="AlphaFoldDB" id="A0A1E7FEH3"/>
<sequence length="737" mass="83244">MGNMIYCTSRIILLLGLGIGLTYPNSLISPIDGFSASSSSSPKKRRPTKIVRPKRRSTNSSPSDDLIVNTDDAGRDSNNSNNNIEEEEIRFRRHEQALQDPSLLTNIRFSDRTDLHPTTRTALIDGFGLKTMTHVQAKTFGAAREGRSILARSRTGTGKTLAFLLPTIERLLDLDLYRPGRSIGMIVIAPTRELAIQIADQAEILLSFHNKYRQNNKQLNVACIYGGVKMQRDVRLLTGDHRQGNLLPTILVSTPARLLEHLEGNSPLSKNFSNHHQKQQGEIGWQRRNKSKFADLVAETKIIVLDETDRLLQGSNLYDTQRILSFMARTEKRQTLLFSATLPRQVRRLLLNSSIVKKKKKTDEDEDELLEVDCIDDVDEGMDEDANDLNNISATTSPAAKFELSSVSTNQRRVEECYVSLENMSQFIPLLLTILRREQQRDSQNYKILVFFPAGRLVRFLFQFFTMGGRGRDSSSKRNTSQLVADGNDNDIIWEIHSRMSQSSRSRASNAFRAARRGILFSSDVSARGLDYPDVSLVVQMGAPSSEQDYVHRIGRTGRAGKLGRSLLVLLPFEIHHKQERWQKAQRRRLGQSSDDDYIKEDEQLATWLRAQNEEQNENRNGEEEEKMRISSASLFQQCQDDLEPTRLKIRSYHVVLTPSAQAAYVSFLAHYIATASTSNPNGNRKNNSSRSRSRSKAKNKLQPSRILAYADDFARGTGLASIPELDETFATKLGLN</sequence>
<keyword evidence="4 6" id="KW-0067">ATP-binding</keyword>
<dbReference type="InterPro" id="IPR001650">
    <property type="entry name" value="Helicase_C-like"/>
</dbReference>
<dbReference type="EMBL" id="KV784358">
    <property type="protein sequence ID" value="OEU16569.1"/>
    <property type="molecule type" value="Genomic_DNA"/>
</dbReference>
<feature type="compositionally biased region" description="Basic and acidic residues" evidence="7">
    <location>
        <begin position="617"/>
        <end position="629"/>
    </location>
</feature>
<proteinExistence type="inferred from homology"/>
<feature type="region of interest" description="Disordered" evidence="7">
    <location>
        <begin position="677"/>
        <end position="703"/>
    </location>
</feature>
<evidence type="ECO:0000256" key="4">
    <source>
        <dbReference type="ARBA" id="ARBA00022840"/>
    </source>
</evidence>
<evidence type="ECO:0000259" key="9">
    <source>
        <dbReference type="PROSITE" id="PS51194"/>
    </source>
</evidence>
<evidence type="ECO:0000256" key="6">
    <source>
        <dbReference type="RuleBase" id="RU365068"/>
    </source>
</evidence>
<comment type="catalytic activity">
    <reaction evidence="6">
        <text>ATP + H2O = ADP + phosphate + H(+)</text>
        <dbReference type="Rhea" id="RHEA:13065"/>
        <dbReference type="ChEBI" id="CHEBI:15377"/>
        <dbReference type="ChEBI" id="CHEBI:15378"/>
        <dbReference type="ChEBI" id="CHEBI:30616"/>
        <dbReference type="ChEBI" id="CHEBI:43474"/>
        <dbReference type="ChEBI" id="CHEBI:456216"/>
        <dbReference type="EC" id="3.6.4.13"/>
    </reaction>
</comment>
<dbReference type="KEGG" id="fcy:FRACYDRAFT_239164"/>
<dbReference type="InParanoid" id="A0A1E7FEH3"/>
<feature type="compositionally biased region" description="Basic residues" evidence="7">
    <location>
        <begin position="42"/>
        <end position="57"/>
    </location>
</feature>
<comment type="domain">
    <text evidence="6">The Q motif is unique to and characteristic of the DEAD box family of RNA helicases and controls ATP binding and hydrolysis.</text>
</comment>
<comment type="similarity">
    <text evidence="6">Belongs to the DEAD box helicase family.</text>
</comment>
<keyword evidence="5 6" id="KW-0694">RNA-binding</keyword>
<dbReference type="EC" id="3.6.4.13" evidence="6"/>
<keyword evidence="2 6" id="KW-0378">Hydrolase</keyword>
<evidence type="ECO:0000256" key="2">
    <source>
        <dbReference type="ARBA" id="ARBA00022801"/>
    </source>
</evidence>
<dbReference type="GO" id="GO:0016787">
    <property type="term" value="F:hydrolase activity"/>
    <property type="evidence" value="ECO:0007669"/>
    <property type="project" value="UniProtKB-KW"/>
</dbReference>
<accession>A0A1E7FEH3</accession>
<feature type="domain" description="Helicase C-terminal" evidence="9">
    <location>
        <begin position="427"/>
        <end position="606"/>
    </location>
</feature>
<keyword evidence="1 6" id="KW-0547">Nucleotide-binding</keyword>
<evidence type="ECO:0000256" key="7">
    <source>
        <dbReference type="SAM" id="MobiDB-lite"/>
    </source>
</evidence>
<feature type="compositionally biased region" description="Low complexity" evidence="7">
    <location>
        <begin position="679"/>
        <end position="691"/>
    </location>
</feature>
<dbReference type="SUPFAM" id="SSF52540">
    <property type="entry name" value="P-loop containing nucleoside triphosphate hydrolases"/>
    <property type="match status" value="2"/>
</dbReference>
<dbReference type="SMART" id="SM00487">
    <property type="entry name" value="DEXDc"/>
    <property type="match status" value="1"/>
</dbReference>
<dbReference type="InterPro" id="IPR011545">
    <property type="entry name" value="DEAD/DEAH_box_helicase_dom"/>
</dbReference>